<gene>
    <name evidence="2" type="ORF">SAMN04488563_2478</name>
</gene>
<name>A0A1H2JAK6_9ACTN</name>
<protein>
    <submittedName>
        <fullName evidence="2">Uncharacterized protein</fullName>
    </submittedName>
</protein>
<reference evidence="3" key="1">
    <citation type="submission" date="2016-10" db="EMBL/GenBank/DDBJ databases">
        <authorList>
            <person name="Varghese N."/>
            <person name="Submissions S."/>
        </authorList>
    </citation>
    <scope>NUCLEOTIDE SEQUENCE [LARGE SCALE GENOMIC DNA]</scope>
    <source>
        <strain evidence="3">DSM 45079</strain>
    </source>
</reference>
<sequence>MAGNDGSGPTRRALTGLLDAWLDLDRRGAEALAQARADAMDVARAAGGARVGGAAAAGQVVEHADAGVAVAERELAGLAAVLADECRALVQLLTGVAGSVAPVGLGSGPDAIVEAFPAGDGRAYVADLVADAAVDERQPSEAAERAPAVNAIPLSVAAGLRAAFDESVREDVLAMVCHPRGHAVQLHGPDVSDEALMARVSWKKDPMGRTDTKNSWRRDPDDGTVHSKHGIGHVAGRFTTVEALAKPLQALLAHTGGTIESLHDHLDRHYPDGLALIFVAAEDARLVPGDATGFRGAGTSTARMAQHWTHARRDSMANGGGPMPIVRTDQIADNDRPGAAMILRKIDGEWVLITCFPESAQGNDFTRMGAEA</sequence>
<feature type="region of interest" description="Disordered" evidence="1">
    <location>
        <begin position="206"/>
        <end position="225"/>
    </location>
</feature>
<evidence type="ECO:0000313" key="3">
    <source>
        <dbReference type="Proteomes" id="UP000182977"/>
    </source>
</evidence>
<accession>A0A1H2JAK6</accession>
<dbReference type="Proteomes" id="UP000182977">
    <property type="component" value="Chromosome I"/>
</dbReference>
<dbReference type="STRING" id="419479.SAMN04488563_2478"/>
<proteinExistence type="predicted"/>
<dbReference type="RefSeq" id="WP_046769155.1">
    <property type="nucleotide sequence ID" value="NZ_KQ061230.1"/>
</dbReference>
<dbReference type="OrthoDB" id="5173766at2"/>
<evidence type="ECO:0000256" key="1">
    <source>
        <dbReference type="SAM" id="MobiDB-lite"/>
    </source>
</evidence>
<dbReference type="AlphaFoldDB" id="A0A1H2JAK6"/>
<organism evidence="2 3">
    <name type="scientific">Jiangella alkaliphila</name>
    <dbReference type="NCBI Taxonomy" id="419479"/>
    <lineage>
        <taxon>Bacteria</taxon>
        <taxon>Bacillati</taxon>
        <taxon>Actinomycetota</taxon>
        <taxon>Actinomycetes</taxon>
        <taxon>Jiangellales</taxon>
        <taxon>Jiangellaceae</taxon>
        <taxon>Jiangella</taxon>
    </lineage>
</organism>
<keyword evidence="3" id="KW-1185">Reference proteome</keyword>
<evidence type="ECO:0000313" key="2">
    <source>
        <dbReference type="EMBL" id="SDU53352.1"/>
    </source>
</evidence>
<dbReference type="EMBL" id="LT629791">
    <property type="protein sequence ID" value="SDU53352.1"/>
    <property type="molecule type" value="Genomic_DNA"/>
</dbReference>